<name>A0A0K0EYW4_STRVS</name>
<evidence type="ECO:0000313" key="1">
    <source>
        <dbReference type="Proteomes" id="UP000035680"/>
    </source>
</evidence>
<sequence length="155" mass="18454">MVIFVTINAKKRPKPTTTTCRGPPEWQPWGGRTPLNAKYIAKEATSLFKECGYNSFKFVKIDQMHKRKIDRAWRYRVRYSAKRCEEKQISKPCKRGRKKKNCKPEVEIKFVQCHRFEKKFQAIFKDDIHNSRLRLNVTNLENGNSCALIIRYNFH</sequence>
<accession>A0A0K0EYW4</accession>
<dbReference type="AlphaFoldDB" id="A0A0K0EYW4"/>
<reference evidence="1" key="1">
    <citation type="submission" date="2014-07" db="EMBL/GenBank/DDBJ databases">
        <authorList>
            <person name="Martin A.A"/>
            <person name="De Silva N."/>
        </authorList>
    </citation>
    <scope>NUCLEOTIDE SEQUENCE</scope>
</reference>
<protein>
    <submittedName>
        <fullName evidence="2">FAR1 domain-containing protein</fullName>
    </submittedName>
</protein>
<evidence type="ECO:0000313" key="2">
    <source>
        <dbReference type="WBParaSite" id="SVE_0172300.1"/>
    </source>
</evidence>
<organism evidence="1 2">
    <name type="scientific">Strongyloides venezuelensis</name>
    <name type="common">Threadworm</name>
    <dbReference type="NCBI Taxonomy" id="75913"/>
    <lineage>
        <taxon>Eukaryota</taxon>
        <taxon>Metazoa</taxon>
        <taxon>Ecdysozoa</taxon>
        <taxon>Nematoda</taxon>
        <taxon>Chromadorea</taxon>
        <taxon>Rhabditida</taxon>
        <taxon>Tylenchina</taxon>
        <taxon>Panagrolaimomorpha</taxon>
        <taxon>Strongyloidoidea</taxon>
        <taxon>Strongyloididae</taxon>
        <taxon>Strongyloides</taxon>
    </lineage>
</organism>
<reference evidence="2" key="2">
    <citation type="submission" date="2015-08" db="UniProtKB">
        <authorList>
            <consortium name="WormBaseParasite"/>
        </authorList>
    </citation>
    <scope>IDENTIFICATION</scope>
</reference>
<dbReference type="WBParaSite" id="SVE_0172300.1">
    <property type="protein sequence ID" value="SVE_0172300.1"/>
    <property type="gene ID" value="SVE_0172300"/>
</dbReference>
<keyword evidence="1" id="KW-1185">Reference proteome</keyword>
<dbReference type="Proteomes" id="UP000035680">
    <property type="component" value="Unassembled WGS sequence"/>
</dbReference>
<proteinExistence type="predicted"/>